<dbReference type="SUPFAM" id="SSF51430">
    <property type="entry name" value="NAD(P)-linked oxidoreductase"/>
    <property type="match status" value="1"/>
</dbReference>
<evidence type="ECO:0000313" key="8">
    <source>
        <dbReference type="Proteomes" id="UP000215043"/>
    </source>
</evidence>
<organism evidence="5 8">
    <name type="scientific">Actinopolyspora erythraea</name>
    <dbReference type="NCBI Taxonomy" id="414996"/>
    <lineage>
        <taxon>Bacteria</taxon>
        <taxon>Bacillati</taxon>
        <taxon>Actinomycetota</taxon>
        <taxon>Actinomycetes</taxon>
        <taxon>Actinopolysporales</taxon>
        <taxon>Actinopolysporaceae</taxon>
        <taxon>Actinopolyspora</taxon>
    </lineage>
</organism>
<sequence>MRRLPLPGGGELPVLGQGTWGMGERNARRDAEVEALRRGLDAGIELIDTAEMYGGGGAERVVGTALEGRRDEAFLVSKVFPHNADRAGTVAACERSLRRLGTDRLDLYLLHWRGSTPLEETMEAFERLRRDGKIRHFGVSNFDVADMNDLFAAGAGTGVGTDQVLYNLTRRGPEFDLLPWCRERGLPVMAYSPIEQGRLLDDPVLGAVAAERGATPAQVALAWVLRQDGVCAIPKAATAEHVDHNRAAVDLSLSDDELASLDARFPAPTAPEPLEIL</sequence>
<dbReference type="InterPro" id="IPR020471">
    <property type="entry name" value="AKR"/>
</dbReference>
<evidence type="ECO:0000259" key="4">
    <source>
        <dbReference type="Pfam" id="PF00248"/>
    </source>
</evidence>
<dbReference type="Pfam" id="PF00248">
    <property type="entry name" value="Aldo_ket_red"/>
    <property type="match status" value="1"/>
</dbReference>
<dbReference type="PIRSF" id="PIRSF000097">
    <property type="entry name" value="AKR"/>
    <property type="match status" value="1"/>
</dbReference>
<feature type="domain" description="NADP-dependent oxidoreductase" evidence="4">
    <location>
        <begin position="15"/>
        <end position="263"/>
    </location>
</feature>
<dbReference type="EMBL" id="JPMV01000017">
    <property type="protein sequence ID" value="KGI81568.1"/>
    <property type="molecule type" value="Genomic_DNA"/>
</dbReference>
<proteinExistence type="predicted"/>
<protein>
    <submittedName>
        <fullName evidence="5">Aldo/keto reductase</fullName>
    </submittedName>
    <submittedName>
        <fullName evidence="6">Oxidoreductase</fullName>
    </submittedName>
</protein>
<dbReference type="GO" id="GO:0016491">
    <property type="term" value="F:oxidoreductase activity"/>
    <property type="evidence" value="ECO:0007669"/>
    <property type="project" value="InterPro"/>
</dbReference>
<reference evidence="5 8" key="2">
    <citation type="submission" date="2017-08" db="EMBL/GenBank/DDBJ databases">
        <title>The complete genome sequence of moderately halophilic actinomycete Actinopolyspora erythraea YIM 90600, the producer of novel erythromycin, novel actinopolysporins A-C and tubercidin.</title>
        <authorList>
            <person name="Yin M."/>
            <person name="Tang S."/>
        </authorList>
    </citation>
    <scope>NUCLEOTIDE SEQUENCE [LARGE SCALE GENOMIC DNA]</scope>
    <source>
        <strain evidence="5 8">YIM 90600</strain>
    </source>
</reference>
<dbReference type="AlphaFoldDB" id="A0A099D613"/>
<dbReference type="CDD" id="cd19138">
    <property type="entry name" value="AKR_YeaE"/>
    <property type="match status" value="1"/>
</dbReference>
<feature type="site" description="Lowers pKa of active site Tyr" evidence="3">
    <location>
        <position position="78"/>
    </location>
</feature>
<dbReference type="PANTHER" id="PTHR43638">
    <property type="entry name" value="OXIDOREDUCTASE, ALDO/KETO REDUCTASE FAMILY PROTEIN"/>
    <property type="match status" value="1"/>
</dbReference>
<name>A0A099D613_9ACTN</name>
<dbReference type="KEGG" id="aey:CDG81_10060"/>
<dbReference type="InterPro" id="IPR036812">
    <property type="entry name" value="NAD(P)_OxRdtase_dom_sf"/>
</dbReference>
<dbReference type="Gene3D" id="3.20.20.100">
    <property type="entry name" value="NADP-dependent oxidoreductase domain"/>
    <property type="match status" value="1"/>
</dbReference>
<gene>
    <name evidence="5" type="ORF">CDG81_10060</name>
    <name evidence="6" type="ORF">IL38_10060</name>
</gene>
<dbReference type="Proteomes" id="UP000029737">
    <property type="component" value="Unassembled WGS sequence"/>
</dbReference>
<dbReference type="PRINTS" id="PR00069">
    <property type="entry name" value="ALDKETRDTASE"/>
</dbReference>
<feature type="binding site" evidence="2">
    <location>
        <position position="111"/>
    </location>
    <ligand>
        <name>substrate</name>
    </ligand>
</feature>
<dbReference type="InterPro" id="IPR023210">
    <property type="entry name" value="NADP_OxRdtase_dom"/>
</dbReference>
<evidence type="ECO:0000313" key="6">
    <source>
        <dbReference type="EMBL" id="KGI81568.1"/>
    </source>
</evidence>
<dbReference type="EMBL" id="CP022752">
    <property type="protein sequence ID" value="ASU78566.1"/>
    <property type="molecule type" value="Genomic_DNA"/>
</dbReference>
<dbReference type="OrthoDB" id="9768793at2"/>
<feature type="active site" description="Proton donor" evidence="1">
    <location>
        <position position="53"/>
    </location>
</feature>
<dbReference type="RefSeq" id="WP_043572851.1">
    <property type="nucleotide sequence ID" value="NZ_CP022752.1"/>
</dbReference>
<evidence type="ECO:0000313" key="7">
    <source>
        <dbReference type="Proteomes" id="UP000029737"/>
    </source>
</evidence>
<dbReference type="Proteomes" id="UP000215043">
    <property type="component" value="Chromosome"/>
</dbReference>
<evidence type="ECO:0000256" key="1">
    <source>
        <dbReference type="PIRSR" id="PIRSR000097-1"/>
    </source>
</evidence>
<evidence type="ECO:0000256" key="2">
    <source>
        <dbReference type="PIRSR" id="PIRSR000097-2"/>
    </source>
</evidence>
<evidence type="ECO:0000256" key="3">
    <source>
        <dbReference type="PIRSR" id="PIRSR000097-3"/>
    </source>
</evidence>
<reference evidence="6 7" key="1">
    <citation type="journal article" date="2014" name="PLoS ONE">
        <title>Identification and Characterization of a New Erythromycin Biosynthetic Gene Cluster in Actinopolyspora erythraea YIM90600, a Novel Erythronolide-Producing Halophilic Actinomycete Isolated from Salt Field.</title>
        <authorList>
            <person name="Chen D."/>
            <person name="Feng J."/>
            <person name="Huang L."/>
            <person name="Zhang Q."/>
            <person name="Wu J."/>
            <person name="Zhu X."/>
            <person name="Duan Y."/>
            <person name="Xu Z."/>
        </authorList>
    </citation>
    <scope>NUCLEOTIDE SEQUENCE [LARGE SCALE GENOMIC DNA]</scope>
    <source>
        <strain evidence="6 7">YIM90600</strain>
    </source>
</reference>
<accession>A0A099D613</accession>
<dbReference type="HOGENOM" id="CLU_023205_2_3_11"/>
<evidence type="ECO:0000313" key="5">
    <source>
        <dbReference type="EMBL" id="ASU78566.1"/>
    </source>
</evidence>
<dbReference type="PANTHER" id="PTHR43638:SF3">
    <property type="entry name" value="ALDEHYDE REDUCTASE"/>
    <property type="match status" value="1"/>
</dbReference>
<dbReference type="eggNOG" id="COG0656">
    <property type="taxonomic scope" value="Bacteria"/>
</dbReference>
<keyword evidence="7" id="KW-1185">Reference proteome</keyword>